<feature type="compositionally biased region" description="Polar residues" evidence="1">
    <location>
        <begin position="388"/>
        <end position="410"/>
    </location>
</feature>
<feature type="region of interest" description="Disordered" evidence="1">
    <location>
        <begin position="291"/>
        <end position="352"/>
    </location>
</feature>
<dbReference type="AlphaFoldDB" id="A0A2Z7BWV8"/>
<evidence type="ECO:0000313" key="2">
    <source>
        <dbReference type="EMBL" id="KZV39132.1"/>
    </source>
</evidence>
<feature type="region of interest" description="Disordered" evidence="1">
    <location>
        <begin position="372"/>
        <end position="441"/>
    </location>
</feature>
<feature type="compositionally biased region" description="Basic and acidic residues" evidence="1">
    <location>
        <begin position="335"/>
        <end position="352"/>
    </location>
</feature>
<keyword evidence="3" id="KW-1185">Reference proteome</keyword>
<name>A0A2Z7BWV8_9LAMI</name>
<dbReference type="OrthoDB" id="1751168at2759"/>
<evidence type="ECO:0000256" key="1">
    <source>
        <dbReference type="SAM" id="MobiDB-lite"/>
    </source>
</evidence>
<dbReference type="EMBL" id="KV001314">
    <property type="protein sequence ID" value="KZV39132.1"/>
    <property type="molecule type" value="Genomic_DNA"/>
</dbReference>
<feature type="region of interest" description="Disordered" evidence="1">
    <location>
        <begin position="225"/>
        <end position="269"/>
    </location>
</feature>
<feature type="compositionally biased region" description="Basic and acidic residues" evidence="1">
    <location>
        <begin position="412"/>
        <end position="421"/>
    </location>
</feature>
<feature type="compositionally biased region" description="Gly residues" evidence="1">
    <location>
        <begin position="536"/>
        <end position="548"/>
    </location>
</feature>
<dbReference type="Proteomes" id="UP000250235">
    <property type="component" value="Unassembled WGS sequence"/>
</dbReference>
<feature type="compositionally biased region" description="Polar residues" evidence="1">
    <location>
        <begin position="316"/>
        <end position="334"/>
    </location>
</feature>
<feature type="compositionally biased region" description="Basic and acidic residues" evidence="1">
    <location>
        <begin position="229"/>
        <end position="238"/>
    </location>
</feature>
<organism evidence="2 3">
    <name type="scientific">Dorcoceras hygrometricum</name>
    <dbReference type="NCBI Taxonomy" id="472368"/>
    <lineage>
        <taxon>Eukaryota</taxon>
        <taxon>Viridiplantae</taxon>
        <taxon>Streptophyta</taxon>
        <taxon>Embryophyta</taxon>
        <taxon>Tracheophyta</taxon>
        <taxon>Spermatophyta</taxon>
        <taxon>Magnoliopsida</taxon>
        <taxon>eudicotyledons</taxon>
        <taxon>Gunneridae</taxon>
        <taxon>Pentapetalae</taxon>
        <taxon>asterids</taxon>
        <taxon>lamiids</taxon>
        <taxon>Lamiales</taxon>
        <taxon>Gesneriaceae</taxon>
        <taxon>Didymocarpoideae</taxon>
        <taxon>Trichosporeae</taxon>
        <taxon>Loxocarpinae</taxon>
        <taxon>Dorcoceras</taxon>
    </lineage>
</organism>
<feature type="region of interest" description="Disordered" evidence="1">
    <location>
        <begin position="529"/>
        <end position="551"/>
    </location>
</feature>
<reference evidence="2 3" key="1">
    <citation type="journal article" date="2015" name="Proc. Natl. Acad. Sci. U.S.A.">
        <title>The resurrection genome of Boea hygrometrica: A blueprint for survival of dehydration.</title>
        <authorList>
            <person name="Xiao L."/>
            <person name="Yang G."/>
            <person name="Zhang L."/>
            <person name="Yang X."/>
            <person name="Zhao S."/>
            <person name="Ji Z."/>
            <person name="Zhou Q."/>
            <person name="Hu M."/>
            <person name="Wang Y."/>
            <person name="Chen M."/>
            <person name="Xu Y."/>
            <person name="Jin H."/>
            <person name="Xiao X."/>
            <person name="Hu G."/>
            <person name="Bao F."/>
            <person name="Hu Y."/>
            <person name="Wan P."/>
            <person name="Li L."/>
            <person name="Deng X."/>
            <person name="Kuang T."/>
            <person name="Xiang C."/>
            <person name="Zhu J.K."/>
            <person name="Oliver M.J."/>
            <person name="He Y."/>
        </authorList>
    </citation>
    <scope>NUCLEOTIDE SEQUENCE [LARGE SCALE GENOMIC DNA]</scope>
    <source>
        <strain evidence="3">cv. XS01</strain>
    </source>
</reference>
<accession>A0A2Z7BWV8</accession>
<sequence length="582" mass="64362">MWSYGFQGATWMVSMCKSLGGTWLKGFLASLGSVYEADVVEFFANAKVIAGTIVSSVAIRKLGLSKEIFAEAFGLQTEGMVGFLDIPKETMTEMRGQFSRSYVSFRVPSKKKEMKMEFRLLHDIVGKALCAKAGSFCMVTSKKFDLMVAISVGLKKHRKKRTKKVPPTVNDQEESQPNPILIILAGAARVSTAGGPEFDTNTCTGEAKIADGPEVHERKVLEQDEQVVGDDHHDDRQEANLGCDTHMDQEGTDGNMSNVAQGEKEKSNADVLAGHVGETTEMDEWVDKDERIEQDESSHQIEKETATNDRVVRSGAASTESAQPQTLAFEFSSQADKEQAQARESDQRKEQIDEVFRSVVNIEGTVDEIGEHQAQSNKHQAHDEQVGETHSSLGGQQEQPSSIESPTQSEDPYIHNEDHVHNLGPNPISEVNNTDHQGPNLSNLQMVVYTREREENTRISFEEDTDSSHGGSQQVFVSSPPAIHHADTKLEEVERVISSLDSRIMSMDSRMISMDSELDELVNHLKELGDAKKGEGGQGSRPGEGSGRQGMVQVVQENINRTYELTSLHKKKQSHLEPAHRK</sequence>
<feature type="compositionally biased region" description="Polar residues" evidence="1">
    <location>
        <begin position="429"/>
        <end position="441"/>
    </location>
</feature>
<gene>
    <name evidence="2" type="ORF">F511_11719</name>
</gene>
<evidence type="ECO:0000313" key="3">
    <source>
        <dbReference type="Proteomes" id="UP000250235"/>
    </source>
</evidence>
<proteinExistence type="predicted"/>
<feature type="compositionally biased region" description="Basic and acidic residues" evidence="1">
    <location>
        <begin position="291"/>
        <end position="312"/>
    </location>
</feature>
<protein>
    <submittedName>
        <fullName evidence="2">Uncharacterized protein</fullName>
    </submittedName>
</protein>